<dbReference type="InterPro" id="IPR001810">
    <property type="entry name" value="F-box_dom"/>
</dbReference>
<feature type="domain" description="F-box" evidence="1">
    <location>
        <begin position="1"/>
        <end position="45"/>
    </location>
</feature>
<dbReference type="GeneID" id="80888922"/>
<sequence>MSLLRFPNEITLEIAVWLDICDIKHLVHSCRRFARLLHEYLYKRDVCEKNAFSLFWACKNSDRSGPGWHYQTASYAIAAGADVNIAWAMPKRFMRLALSLRLLSAVIWVSSHCYFRLLTTPTRWLAVESLPSSRQFSCNKPAILEMILRSDKLDPNRVCVRTLARTALVRACERGKLNASPIQTAIDGAHWDVALCLIRSGRLQQGLWGRYFKSLCRDGRVGALGVAEELIRRAKMTKSMASRWKMAALQYRRPQLQKIIGAKLAEWKWRQ</sequence>
<evidence type="ECO:0000313" key="3">
    <source>
        <dbReference type="Proteomes" id="UP001144673"/>
    </source>
</evidence>
<dbReference type="PROSITE" id="PS50181">
    <property type="entry name" value="FBOX"/>
    <property type="match status" value="1"/>
</dbReference>
<dbReference type="KEGG" id="amus:LMH87_001763"/>
<dbReference type="Proteomes" id="UP001144673">
    <property type="component" value="Chromosome 3"/>
</dbReference>
<dbReference type="AlphaFoldDB" id="A0A9W8Q500"/>
<evidence type="ECO:0000259" key="1">
    <source>
        <dbReference type="PROSITE" id="PS50181"/>
    </source>
</evidence>
<proteinExistence type="predicted"/>
<protein>
    <recommendedName>
        <fullName evidence="1">F-box domain-containing protein</fullName>
    </recommendedName>
</protein>
<dbReference type="EMBL" id="JAJHUN010000010">
    <property type="protein sequence ID" value="KAJ4147225.1"/>
    <property type="molecule type" value="Genomic_DNA"/>
</dbReference>
<organism evidence="2 3">
    <name type="scientific">Akanthomyces muscarius</name>
    <name type="common">Entomopathogenic fungus</name>
    <name type="synonym">Lecanicillium muscarium</name>
    <dbReference type="NCBI Taxonomy" id="2231603"/>
    <lineage>
        <taxon>Eukaryota</taxon>
        <taxon>Fungi</taxon>
        <taxon>Dikarya</taxon>
        <taxon>Ascomycota</taxon>
        <taxon>Pezizomycotina</taxon>
        <taxon>Sordariomycetes</taxon>
        <taxon>Hypocreomycetidae</taxon>
        <taxon>Hypocreales</taxon>
        <taxon>Cordycipitaceae</taxon>
        <taxon>Akanthomyces</taxon>
    </lineage>
</organism>
<reference evidence="2" key="1">
    <citation type="journal article" date="2023" name="Access Microbiol">
        <title>De-novo genome assembly for Akanthomyces muscarius, a biocontrol agent of insect agricultural pests.</title>
        <authorList>
            <person name="Erdos Z."/>
            <person name="Studholme D.J."/>
            <person name="Raymond B."/>
            <person name="Sharma M."/>
        </authorList>
    </citation>
    <scope>NUCLEOTIDE SEQUENCE</scope>
    <source>
        <strain evidence="2">Ve6</strain>
    </source>
</reference>
<name>A0A9W8Q500_AKAMU</name>
<gene>
    <name evidence="2" type="ORF">LMH87_001763</name>
</gene>
<evidence type="ECO:0000313" key="2">
    <source>
        <dbReference type="EMBL" id="KAJ4147225.1"/>
    </source>
</evidence>
<accession>A0A9W8Q500</accession>
<dbReference type="RefSeq" id="XP_056050166.1">
    <property type="nucleotide sequence ID" value="XM_056193095.1"/>
</dbReference>
<comment type="caution">
    <text evidence="2">The sequence shown here is derived from an EMBL/GenBank/DDBJ whole genome shotgun (WGS) entry which is preliminary data.</text>
</comment>
<keyword evidence="3" id="KW-1185">Reference proteome</keyword>